<dbReference type="Gene3D" id="3.30.559.10">
    <property type="entry name" value="Chloramphenicol acetyltransferase-like domain"/>
    <property type="match status" value="1"/>
</dbReference>
<gene>
    <name evidence="11" type="ORF">SAMN04488047_1495</name>
</gene>
<dbReference type="SUPFAM" id="SSF52777">
    <property type="entry name" value="CoA-dependent acyltransferases"/>
    <property type="match status" value="1"/>
</dbReference>
<dbReference type="PROSITE" id="PS00189">
    <property type="entry name" value="LIPOYL"/>
    <property type="match status" value="1"/>
</dbReference>
<dbReference type="GO" id="GO:0031405">
    <property type="term" value="F:lipoic acid binding"/>
    <property type="evidence" value="ECO:0007669"/>
    <property type="project" value="TreeGrafter"/>
</dbReference>
<dbReference type="SUPFAM" id="SSF51230">
    <property type="entry name" value="Single hybrid motif"/>
    <property type="match status" value="1"/>
</dbReference>
<evidence type="ECO:0000256" key="6">
    <source>
        <dbReference type="ARBA" id="ARBA00023315"/>
    </source>
</evidence>
<evidence type="ECO:0000259" key="10">
    <source>
        <dbReference type="PROSITE" id="PS51826"/>
    </source>
</evidence>
<proteinExistence type="inferred from homology"/>
<keyword evidence="6 7" id="KW-0012">Acyltransferase</keyword>
<dbReference type="STRING" id="441119.SAMN04488047_1495"/>
<dbReference type="OrthoDB" id="9805770at2"/>
<feature type="compositionally biased region" description="Low complexity" evidence="8">
    <location>
        <begin position="131"/>
        <end position="143"/>
    </location>
</feature>
<evidence type="ECO:0000256" key="7">
    <source>
        <dbReference type="RuleBase" id="RU003423"/>
    </source>
</evidence>
<dbReference type="Gene3D" id="4.10.320.10">
    <property type="entry name" value="E3-binding domain"/>
    <property type="match status" value="1"/>
</dbReference>
<feature type="domain" description="Peripheral subunit-binding (PSBD)" evidence="10">
    <location>
        <begin position="137"/>
        <end position="174"/>
    </location>
</feature>
<feature type="domain" description="Lipoyl-binding" evidence="9">
    <location>
        <begin position="1"/>
        <end position="76"/>
    </location>
</feature>
<evidence type="ECO:0000256" key="4">
    <source>
        <dbReference type="ARBA" id="ARBA00022679"/>
    </source>
</evidence>
<dbReference type="GO" id="GO:0016407">
    <property type="term" value="F:acetyltransferase activity"/>
    <property type="evidence" value="ECO:0007669"/>
    <property type="project" value="TreeGrafter"/>
</dbReference>
<evidence type="ECO:0000259" key="9">
    <source>
        <dbReference type="PROSITE" id="PS50968"/>
    </source>
</evidence>
<dbReference type="EC" id="2.3.1.-" evidence="7"/>
<dbReference type="PROSITE" id="PS51826">
    <property type="entry name" value="PSBD"/>
    <property type="match status" value="1"/>
</dbReference>
<keyword evidence="4 7" id="KW-0808">Transferase</keyword>
<evidence type="ECO:0000256" key="3">
    <source>
        <dbReference type="ARBA" id="ARBA00011484"/>
    </source>
</evidence>
<dbReference type="SUPFAM" id="SSF47005">
    <property type="entry name" value="Peripheral subunit-binding domain of 2-oxo acid dehydrogenase complex"/>
    <property type="match status" value="1"/>
</dbReference>
<dbReference type="Proteomes" id="UP000199356">
    <property type="component" value="Unassembled WGS sequence"/>
</dbReference>
<dbReference type="RefSeq" id="WP_093425811.1">
    <property type="nucleotide sequence ID" value="NZ_FOXA01000049.1"/>
</dbReference>
<dbReference type="EMBL" id="FOXA01000049">
    <property type="protein sequence ID" value="SFQ20278.1"/>
    <property type="molecule type" value="Genomic_DNA"/>
</dbReference>
<dbReference type="Gene3D" id="2.40.50.100">
    <property type="match status" value="1"/>
</dbReference>
<comment type="cofactor">
    <cofactor evidence="1 7">
        <name>(R)-lipoate</name>
        <dbReference type="ChEBI" id="CHEBI:83088"/>
    </cofactor>
</comment>
<comment type="similarity">
    <text evidence="2 7">Belongs to the 2-oxoacid dehydrogenase family.</text>
</comment>
<feature type="region of interest" description="Disordered" evidence="8">
    <location>
        <begin position="105"/>
        <end position="143"/>
    </location>
</feature>
<evidence type="ECO:0000313" key="12">
    <source>
        <dbReference type="Proteomes" id="UP000199356"/>
    </source>
</evidence>
<dbReference type="Pfam" id="PF00198">
    <property type="entry name" value="2-oxoacid_dh"/>
    <property type="match status" value="1"/>
</dbReference>
<dbReference type="InterPro" id="IPR004167">
    <property type="entry name" value="PSBD"/>
</dbReference>
<dbReference type="InterPro" id="IPR036625">
    <property type="entry name" value="E3-bd_dom_sf"/>
</dbReference>
<dbReference type="PANTHER" id="PTHR43178">
    <property type="entry name" value="DIHYDROLIPOAMIDE ACETYLTRANSFERASE COMPONENT OF PYRUVATE DEHYDROGENASE COMPLEX"/>
    <property type="match status" value="1"/>
</dbReference>
<comment type="subunit">
    <text evidence="3">Forms a 24-polypeptide structural core with octahedral symmetry.</text>
</comment>
<accession>A0A1I5WL29</accession>
<evidence type="ECO:0000256" key="1">
    <source>
        <dbReference type="ARBA" id="ARBA00001938"/>
    </source>
</evidence>
<reference evidence="11 12" key="1">
    <citation type="submission" date="2016-10" db="EMBL/GenBank/DDBJ databases">
        <authorList>
            <person name="de Groot N.N."/>
        </authorList>
    </citation>
    <scope>NUCLEOTIDE SEQUENCE [LARGE SCALE GENOMIC DNA]</scope>
    <source>
        <strain evidence="11 12">DSM 19547</strain>
    </source>
</reference>
<dbReference type="Pfam" id="PF00364">
    <property type="entry name" value="Biotin_lipoyl"/>
    <property type="match status" value="1"/>
</dbReference>
<dbReference type="InterPro" id="IPR011053">
    <property type="entry name" value="Single_hybrid_motif"/>
</dbReference>
<keyword evidence="5 7" id="KW-0450">Lipoyl</keyword>
<dbReference type="CDD" id="cd06849">
    <property type="entry name" value="lipoyl_domain"/>
    <property type="match status" value="1"/>
</dbReference>
<dbReference type="InterPro" id="IPR001078">
    <property type="entry name" value="2-oxoacid_DH_actylTfrase"/>
</dbReference>
<evidence type="ECO:0000313" key="11">
    <source>
        <dbReference type="EMBL" id="SFQ20278.1"/>
    </source>
</evidence>
<dbReference type="Pfam" id="PF02817">
    <property type="entry name" value="E3_binding"/>
    <property type="match status" value="1"/>
</dbReference>
<organism evidence="11 12">
    <name type="scientific">Tranquillimonas alkanivorans</name>
    <dbReference type="NCBI Taxonomy" id="441119"/>
    <lineage>
        <taxon>Bacteria</taxon>
        <taxon>Pseudomonadati</taxon>
        <taxon>Pseudomonadota</taxon>
        <taxon>Alphaproteobacteria</taxon>
        <taxon>Rhodobacterales</taxon>
        <taxon>Roseobacteraceae</taxon>
        <taxon>Tranquillimonas</taxon>
    </lineage>
</organism>
<evidence type="ECO:0000256" key="2">
    <source>
        <dbReference type="ARBA" id="ARBA00007317"/>
    </source>
</evidence>
<dbReference type="AlphaFoldDB" id="A0A1I5WL29"/>
<protein>
    <recommendedName>
        <fullName evidence="7">Dihydrolipoamide acetyltransferase component of pyruvate dehydrogenase complex</fullName>
        <ecNumber evidence="7">2.3.1.-</ecNumber>
    </recommendedName>
</protein>
<dbReference type="GO" id="GO:0005737">
    <property type="term" value="C:cytoplasm"/>
    <property type="evidence" value="ECO:0007669"/>
    <property type="project" value="TreeGrafter"/>
</dbReference>
<dbReference type="PROSITE" id="PS50968">
    <property type="entry name" value="BIOTINYL_LIPOYL"/>
    <property type="match status" value="1"/>
</dbReference>
<dbReference type="InterPro" id="IPR003016">
    <property type="entry name" value="2-oxoA_DH_lipoyl-BS"/>
</dbReference>
<keyword evidence="11" id="KW-0670">Pyruvate</keyword>
<dbReference type="InterPro" id="IPR050743">
    <property type="entry name" value="2-oxoacid_DH_E2_comp"/>
</dbReference>
<dbReference type="InterPro" id="IPR023213">
    <property type="entry name" value="CAT-like_dom_sf"/>
</dbReference>
<keyword evidence="12" id="KW-1185">Reference proteome</keyword>
<evidence type="ECO:0000256" key="8">
    <source>
        <dbReference type="SAM" id="MobiDB-lite"/>
    </source>
</evidence>
<sequence length="402" mass="41758">MGVFTMPSLGADMEAGTLVEWLVQPGDTVSRGDVIAVVETQKGAIEVEVFEDGVVQGLMAELGAILPVGTPLARIGAEGAPVAEKMAKEAPATNVPAAPERELPCREAAPPASGPSQSKPQPAPPPRPKPSARARPAASPAARAKAAELGVDLSVVTGTGPGGAVVLEDVEQARAPAQPLDPAAEMRRAIAAAMVRSKREIPHFYLSTTIDLEAATAWLAAYNEVRTPDDRLLLGTLFAKAAALAAAQVRQVNGHYLDATFVPADTVNLGIAISLRGGGLVAPAISDAQNRPLPELMLAMKDMVSRARAARLRSSELTSGTLTLSSLGETGANEMIGVIHPPQVALLCLGAPRIEPRATGDGITPRRVVTASLSADHRVSDGRTATRFLTAFDAHLQTPEEL</sequence>
<dbReference type="InterPro" id="IPR000089">
    <property type="entry name" value="Biotin_lipoyl"/>
</dbReference>
<name>A0A1I5WL29_9RHOB</name>
<evidence type="ECO:0000256" key="5">
    <source>
        <dbReference type="ARBA" id="ARBA00022823"/>
    </source>
</evidence>
<feature type="compositionally biased region" description="Low complexity" evidence="8">
    <location>
        <begin position="108"/>
        <end position="120"/>
    </location>
</feature>
<dbReference type="PANTHER" id="PTHR43178:SF5">
    <property type="entry name" value="LIPOAMIDE ACYLTRANSFERASE COMPONENT OF BRANCHED-CHAIN ALPHA-KETO ACID DEHYDROGENASE COMPLEX, MITOCHONDRIAL"/>
    <property type="match status" value="1"/>
</dbReference>